<dbReference type="InterPro" id="IPR050348">
    <property type="entry name" value="Protein-Tyr_Phosphatase"/>
</dbReference>
<dbReference type="AlphaFoldDB" id="A0A6G1G9U7"/>
<reference evidence="9" key="2">
    <citation type="submission" date="2020-04" db="EMBL/GenBank/DDBJ databases">
        <authorList>
            <consortium name="NCBI Genome Project"/>
        </authorList>
    </citation>
    <scope>NUCLEOTIDE SEQUENCE</scope>
    <source>
        <strain evidence="9">CBS 781.70</strain>
    </source>
</reference>
<organism evidence="7">
    <name type="scientific">Eremomyces bilateralis CBS 781.70</name>
    <dbReference type="NCBI Taxonomy" id="1392243"/>
    <lineage>
        <taxon>Eukaryota</taxon>
        <taxon>Fungi</taxon>
        <taxon>Dikarya</taxon>
        <taxon>Ascomycota</taxon>
        <taxon>Pezizomycotina</taxon>
        <taxon>Dothideomycetes</taxon>
        <taxon>Dothideomycetes incertae sedis</taxon>
        <taxon>Eremomycetales</taxon>
        <taxon>Eremomycetaceae</taxon>
        <taxon>Eremomyces</taxon>
    </lineage>
</organism>
<dbReference type="Gene3D" id="3.40.250.10">
    <property type="entry name" value="Rhodanese-like domain"/>
    <property type="match status" value="1"/>
</dbReference>
<accession>A0A6G1G9U7</accession>
<dbReference type="SUPFAM" id="SSF52821">
    <property type="entry name" value="Rhodanese/Cell cycle control phosphatase"/>
    <property type="match status" value="1"/>
</dbReference>
<dbReference type="PROSITE" id="PS50055">
    <property type="entry name" value="TYR_PHOSPHATASE_PTP"/>
    <property type="match status" value="1"/>
</dbReference>
<feature type="domain" description="Tyrosine-protein phosphatase" evidence="4">
    <location>
        <begin position="538"/>
        <end position="870"/>
    </location>
</feature>
<feature type="compositionally biased region" description="Polar residues" evidence="3">
    <location>
        <begin position="114"/>
        <end position="124"/>
    </location>
</feature>
<dbReference type="PROSITE" id="PS50056">
    <property type="entry name" value="TYR_PHOSPHATASE_2"/>
    <property type="match status" value="1"/>
</dbReference>
<evidence type="ECO:0000259" key="5">
    <source>
        <dbReference type="PROSITE" id="PS50056"/>
    </source>
</evidence>
<dbReference type="SMART" id="SM00450">
    <property type="entry name" value="RHOD"/>
    <property type="match status" value="1"/>
</dbReference>
<protein>
    <recommendedName>
        <fullName evidence="2">protein-tyrosine-phosphatase</fullName>
        <ecNumber evidence="2">3.1.3.48</ecNumber>
    </recommendedName>
</protein>
<dbReference type="PANTHER" id="PTHR19134">
    <property type="entry name" value="RECEPTOR-TYPE TYROSINE-PROTEIN PHOSPHATASE"/>
    <property type="match status" value="1"/>
</dbReference>
<feature type="compositionally biased region" description="Low complexity" evidence="3">
    <location>
        <begin position="125"/>
        <end position="141"/>
    </location>
</feature>
<evidence type="ECO:0000313" key="8">
    <source>
        <dbReference type="Proteomes" id="UP000504638"/>
    </source>
</evidence>
<dbReference type="PANTHER" id="PTHR19134:SF561">
    <property type="entry name" value="PROTEIN TYROSINE PHOSPHATASE 36E, ISOFORM A"/>
    <property type="match status" value="1"/>
</dbReference>
<feature type="region of interest" description="Disordered" evidence="3">
    <location>
        <begin position="497"/>
        <end position="520"/>
    </location>
</feature>
<evidence type="ECO:0000256" key="1">
    <source>
        <dbReference type="ARBA" id="ARBA00009649"/>
    </source>
</evidence>
<name>A0A6G1G9U7_9PEZI</name>
<reference evidence="7 9" key="1">
    <citation type="submission" date="2020-01" db="EMBL/GenBank/DDBJ databases">
        <authorList>
            <consortium name="DOE Joint Genome Institute"/>
            <person name="Haridas S."/>
            <person name="Albert R."/>
            <person name="Binder M."/>
            <person name="Bloem J."/>
            <person name="Labutti K."/>
            <person name="Salamov A."/>
            <person name="Andreopoulos B."/>
            <person name="Baker S.E."/>
            <person name="Barry K."/>
            <person name="Bills G."/>
            <person name="Bluhm B.H."/>
            <person name="Cannon C."/>
            <person name="Castanera R."/>
            <person name="Culley D.E."/>
            <person name="Daum C."/>
            <person name="Ezra D."/>
            <person name="Gonzalez J.B."/>
            <person name="Henrissat B."/>
            <person name="Kuo A."/>
            <person name="Liang C."/>
            <person name="Lipzen A."/>
            <person name="Lutzoni F."/>
            <person name="Magnuson J."/>
            <person name="Mondo S."/>
            <person name="Nolan M."/>
            <person name="Ohm R."/>
            <person name="Pangilinan J."/>
            <person name="Park H.-J."/>
            <person name="Ramirez L."/>
            <person name="Alfaro M."/>
            <person name="Sun H."/>
            <person name="Tritt A."/>
            <person name="Yoshinaga Y."/>
            <person name="Zwiers L.-H."/>
            <person name="Turgeon B.G."/>
            <person name="Goodwin S.B."/>
            <person name="Spatafora J.W."/>
            <person name="Crous P.W."/>
            <person name="Grigoriev I.V."/>
        </authorList>
    </citation>
    <scope>NUCLEOTIDE SEQUENCE</scope>
    <source>
        <strain evidence="7 9">CBS 781.70</strain>
    </source>
</reference>
<evidence type="ECO:0000313" key="9">
    <source>
        <dbReference type="RefSeq" id="XP_033536347.1"/>
    </source>
</evidence>
<dbReference type="InterPro" id="IPR001763">
    <property type="entry name" value="Rhodanese-like_dom"/>
</dbReference>
<gene>
    <name evidence="7 9" type="ORF">P152DRAFT_391959</name>
</gene>
<dbReference type="CDD" id="cd01446">
    <property type="entry name" value="DSP_MapKP"/>
    <property type="match status" value="1"/>
</dbReference>
<comment type="similarity">
    <text evidence="1">Belongs to the protein-tyrosine phosphatase family. Non-receptor class subfamily.</text>
</comment>
<evidence type="ECO:0000313" key="7">
    <source>
        <dbReference type="EMBL" id="KAF1814716.1"/>
    </source>
</evidence>
<feature type="region of interest" description="Disordered" evidence="3">
    <location>
        <begin position="644"/>
        <end position="681"/>
    </location>
</feature>
<dbReference type="PRINTS" id="PR00700">
    <property type="entry name" value="PRTYPHPHTASE"/>
</dbReference>
<dbReference type="InterPro" id="IPR000242">
    <property type="entry name" value="PTP_cat"/>
</dbReference>
<dbReference type="PROSITE" id="PS50206">
    <property type="entry name" value="RHODANESE_3"/>
    <property type="match status" value="1"/>
</dbReference>
<feature type="compositionally biased region" description="Basic and acidic residues" evidence="3">
    <location>
        <begin position="182"/>
        <end position="216"/>
    </location>
</feature>
<feature type="domain" description="Rhodanese" evidence="6">
    <location>
        <begin position="273"/>
        <end position="389"/>
    </location>
</feature>
<feature type="region of interest" description="Disordered" evidence="3">
    <location>
        <begin position="396"/>
        <end position="415"/>
    </location>
</feature>
<reference evidence="9" key="3">
    <citation type="submission" date="2025-04" db="UniProtKB">
        <authorList>
            <consortium name="RefSeq"/>
        </authorList>
    </citation>
    <scope>IDENTIFICATION</scope>
    <source>
        <strain evidence="9">CBS 781.70</strain>
    </source>
</reference>
<proteinExistence type="inferred from homology"/>
<dbReference type="SMART" id="SM00194">
    <property type="entry name" value="PTPc"/>
    <property type="match status" value="1"/>
</dbReference>
<dbReference type="InterPro" id="IPR036873">
    <property type="entry name" value="Rhodanese-like_dom_sf"/>
</dbReference>
<evidence type="ECO:0000256" key="3">
    <source>
        <dbReference type="SAM" id="MobiDB-lite"/>
    </source>
</evidence>
<dbReference type="Pfam" id="PF00102">
    <property type="entry name" value="Y_phosphatase"/>
    <property type="match status" value="2"/>
</dbReference>
<dbReference type="EC" id="3.1.3.48" evidence="2"/>
<evidence type="ECO:0000259" key="4">
    <source>
        <dbReference type="PROSITE" id="PS50055"/>
    </source>
</evidence>
<dbReference type="InterPro" id="IPR016130">
    <property type="entry name" value="Tyr_Pase_AS"/>
</dbReference>
<keyword evidence="8" id="KW-1185">Reference proteome</keyword>
<dbReference type="GO" id="GO:0004725">
    <property type="term" value="F:protein tyrosine phosphatase activity"/>
    <property type="evidence" value="ECO:0007669"/>
    <property type="project" value="UniProtKB-EC"/>
</dbReference>
<dbReference type="InterPro" id="IPR003595">
    <property type="entry name" value="Tyr_Pase_cat"/>
</dbReference>
<dbReference type="RefSeq" id="XP_033536347.1">
    <property type="nucleotide sequence ID" value="XM_033676123.1"/>
</dbReference>
<feature type="domain" description="Tyrosine specific protein phosphatases" evidence="5">
    <location>
        <begin position="777"/>
        <end position="861"/>
    </location>
</feature>
<dbReference type="Gene3D" id="3.90.190.10">
    <property type="entry name" value="Protein tyrosine phosphatase superfamily"/>
    <property type="match status" value="1"/>
</dbReference>
<feature type="compositionally biased region" description="Low complexity" evidence="3">
    <location>
        <begin position="659"/>
        <end position="680"/>
    </location>
</feature>
<dbReference type="Pfam" id="PF00581">
    <property type="entry name" value="Rhodanese"/>
    <property type="match status" value="1"/>
</dbReference>
<evidence type="ECO:0000256" key="2">
    <source>
        <dbReference type="ARBA" id="ARBA00013064"/>
    </source>
</evidence>
<evidence type="ECO:0000259" key="6">
    <source>
        <dbReference type="PROSITE" id="PS50206"/>
    </source>
</evidence>
<dbReference type="GeneID" id="54416693"/>
<feature type="region of interest" description="Disordered" evidence="3">
    <location>
        <begin position="109"/>
        <end position="241"/>
    </location>
</feature>
<feature type="region of interest" description="Disordered" evidence="3">
    <location>
        <begin position="1"/>
        <end position="31"/>
    </location>
</feature>
<dbReference type="EMBL" id="ML975152">
    <property type="protein sequence ID" value="KAF1814716.1"/>
    <property type="molecule type" value="Genomic_DNA"/>
</dbReference>
<dbReference type="InterPro" id="IPR029021">
    <property type="entry name" value="Prot-tyrosine_phosphatase-like"/>
</dbReference>
<dbReference type="OrthoDB" id="6058203at2759"/>
<dbReference type="CDD" id="cd18533">
    <property type="entry name" value="PTP_fungal"/>
    <property type="match status" value="1"/>
</dbReference>
<sequence length="884" mass="97352">MTGVTPYAPKLSPRTRTPTTKQQDAGPPSPNYFGLAVFPDKESFSSTVAPHACSNFDQPTSQVRSVAAASPQIIPADQNAEFELFRRQSERHVFTMPQMANFTMNQTRRAELDSTGSGSNANDKANSPRTAAPSSTAMAATFIKPGSSTVPTIQASSTERIEGAHQRSPKRLLSSPTVAITDRPRRESPASFVGRERRSDSDAEVKFASPEDRETRLSLPSSGRKPIQSSGRAETLPPTFDETNAEWKGKNHVAEVEPVLVTPQYVVNLLEASNEDILLLDLRVSSQYSRSRIQGALNLSCPTTLLRRPAFNVRKLEETLKDEEQRGKFGRWRNSKYIIAYDANSSVLKDANTCIFTLKKFVTEGYNGFAYIIRGGFADFAKKFPNLVSLDVDKSTTRSTSASPPTAPVIGRCPMPTTKSTANPFFGNIRQNMDLLGGVGQMPIRHPNSLTSDAESHLPEWIRAAADMNDNGKRVADKFLHIEKREQKRMQEALSGNVRYSGGTPGPRTASPQGERNGYIQAPRGRNVQIAGIEKGAKNRYNNIWPFEHSRVRLQGVPNGGCDYINANHITTSISQKRYIATQGPIPATFNDFWNVVWQQDVHVLVMLTAEAEGGQVRAHNYWTSGTYDHLTLTFLSEHRASLEPSKIHRHGRPSNSAPRPTLPKTPSTTTPKSTPKSTPIIDIPYAHQTAPNTPQPYVTVRHFTLRNAADPFAPLREITQLQYDHWPDFGAPAHPAHLLGLVSQCDAVVRASEGGADIVDDDDIDDGEDANGVLRPVLVHCSAGCGRTGTFCTVDSVIDRLKRQRALARTPMDIDVVGKEPAQEGTGKSATDPSVDLIESTVEEFRLQRLSMVQSLRQYVLCYESVLEWLAGEEKQGRWSAAA</sequence>
<dbReference type="SMART" id="SM00404">
    <property type="entry name" value="PTPc_motif"/>
    <property type="match status" value="1"/>
</dbReference>
<dbReference type="SUPFAM" id="SSF52799">
    <property type="entry name" value="(Phosphotyrosine protein) phosphatases II"/>
    <property type="match status" value="1"/>
</dbReference>
<dbReference type="Proteomes" id="UP000504638">
    <property type="component" value="Unplaced"/>
</dbReference>
<dbReference type="InterPro" id="IPR000387">
    <property type="entry name" value="Tyr_Pase_dom"/>
</dbReference>
<feature type="compositionally biased region" description="Polar residues" evidence="3">
    <location>
        <begin position="14"/>
        <end position="23"/>
    </location>
</feature>
<dbReference type="PROSITE" id="PS00383">
    <property type="entry name" value="TYR_PHOSPHATASE_1"/>
    <property type="match status" value="1"/>
</dbReference>
<feature type="compositionally biased region" description="Polar residues" evidence="3">
    <location>
        <begin position="146"/>
        <end position="158"/>
    </location>
</feature>